<feature type="region of interest" description="Disordered" evidence="1">
    <location>
        <begin position="54"/>
        <end position="77"/>
    </location>
</feature>
<name>A0A5B7GZ08_PORTR</name>
<dbReference type="AlphaFoldDB" id="A0A5B7GZ08"/>
<evidence type="ECO:0000313" key="3">
    <source>
        <dbReference type="Proteomes" id="UP000324222"/>
    </source>
</evidence>
<dbReference type="EMBL" id="VSRR010019049">
    <property type="protein sequence ID" value="MPC61874.1"/>
    <property type="molecule type" value="Genomic_DNA"/>
</dbReference>
<evidence type="ECO:0000313" key="2">
    <source>
        <dbReference type="EMBL" id="MPC61874.1"/>
    </source>
</evidence>
<protein>
    <submittedName>
        <fullName evidence="2">Uncharacterized protein</fullName>
    </submittedName>
</protein>
<gene>
    <name evidence="2" type="ORF">E2C01_055951</name>
</gene>
<dbReference type="Proteomes" id="UP000324222">
    <property type="component" value="Unassembled WGS sequence"/>
</dbReference>
<comment type="caution">
    <text evidence="2">The sequence shown here is derived from an EMBL/GenBank/DDBJ whole genome shotgun (WGS) entry which is preliminary data.</text>
</comment>
<evidence type="ECO:0000256" key="1">
    <source>
        <dbReference type="SAM" id="MobiDB-lite"/>
    </source>
</evidence>
<proteinExistence type="predicted"/>
<accession>A0A5B7GZ08</accession>
<sequence length="158" mass="17560">MAATALHLPDEHRASSPPLHLTPRHVILHELLNEFVCSDKRYFTRRSFRCLSRRGAEPTNGQRKPVTAKRTRRTSTSTCPAAVTLHAGPRCSYRGCKIVVPFQEEQQASTLSGTTSAWYPSLPPTVVAVATYSSSPRPHLRQSRHHSLSLITLPGKLL</sequence>
<keyword evidence="3" id="KW-1185">Reference proteome</keyword>
<organism evidence="2 3">
    <name type="scientific">Portunus trituberculatus</name>
    <name type="common">Swimming crab</name>
    <name type="synonym">Neptunus trituberculatus</name>
    <dbReference type="NCBI Taxonomy" id="210409"/>
    <lineage>
        <taxon>Eukaryota</taxon>
        <taxon>Metazoa</taxon>
        <taxon>Ecdysozoa</taxon>
        <taxon>Arthropoda</taxon>
        <taxon>Crustacea</taxon>
        <taxon>Multicrustacea</taxon>
        <taxon>Malacostraca</taxon>
        <taxon>Eumalacostraca</taxon>
        <taxon>Eucarida</taxon>
        <taxon>Decapoda</taxon>
        <taxon>Pleocyemata</taxon>
        <taxon>Brachyura</taxon>
        <taxon>Eubrachyura</taxon>
        <taxon>Portunoidea</taxon>
        <taxon>Portunidae</taxon>
        <taxon>Portuninae</taxon>
        <taxon>Portunus</taxon>
    </lineage>
</organism>
<reference evidence="2 3" key="1">
    <citation type="submission" date="2019-05" db="EMBL/GenBank/DDBJ databases">
        <title>Another draft genome of Portunus trituberculatus and its Hox gene families provides insights of decapod evolution.</title>
        <authorList>
            <person name="Jeong J.-H."/>
            <person name="Song I."/>
            <person name="Kim S."/>
            <person name="Choi T."/>
            <person name="Kim D."/>
            <person name="Ryu S."/>
            <person name="Kim W."/>
        </authorList>
    </citation>
    <scope>NUCLEOTIDE SEQUENCE [LARGE SCALE GENOMIC DNA]</scope>
    <source>
        <tissue evidence="2">Muscle</tissue>
    </source>
</reference>